<dbReference type="EMBL" id="JAWDGP010006218">
    <property type="protein sequence ID" value="KAK3745489.1"/>
    <property type="molecule type" value="Genomic_DNA"/>
</dbReference>
<sequence>MRGPQYLTILHAEEESQNSILDDSTQNPSNHSNSSNVEVLVEGGHSPHHPEPSVQVKNKGKGKGKRKRGNMDEYQRQILELESRKIEFRENKSKQKTDESEDENLLFFKSLPTHIK</sequence>
<evidence type="ECO:0000313" key="2">
    <source>
        <dbReference type="EMBL" id="KAK3745489.1"/>
    </source>
</evidence>
<comment type="caution">
    <text evidence="2">The sequence shown here is derived from an EMBL/GenBank/DDBJ whole genome shotgun (WGS) entry which is preliminary data.</text>
</comment>
<name>A0AAE0YHG7_9GAST</name>
<proteinExistence type="predicted"/>
<feature type="compositionally biased region" description="Basic and acidic residues" evidence="1">
    <location>
        <begin position="69"/>
        <end position="98"/>
    </location>
</feature>
<evidence type="ECO:0000256" key="1">
    <source>
        <dbReference type="SAM" id="MobiDB-lite"/>
    </source>
</evidence>
<organism evidence="2 3">
    <name type="scientific">Elysia crispata</name>
    <name type="common">lettuce slug</name>
    <dbReference type="NCBI Taxonomy" id="231223"/>
    <lineage>
        <taxon>Eukaryota</taxon>
        <taxon>Metazoa</taxon>
        <taxon>Spiralia</taxon>
        <taxon>Lophotrochozoa</taxon>
        <taxon>Mollusca</taxon>
        <taxon>Gastropoda</taxon>
        <taxon>Heterobranchia</taxon>
        <taxon>Euthyneura</taxon>
        <taxon>Panpulmonata</taxon>
        <taxon>Sacoglossa</taxon>
        <taxon>Placobranchoidea</taxon>
        <taxon>Plakobranchidae</taxon>
        <taxon>Elysia</taxon>
    </lineage>
</organism>
<dbReference type="AlphaFoldDB" id="A0AAE0YHG7"/>
<feature type="compositionally biased region" description="Polar residues" evidence="1">
    <location>
        <begin position="17"/>
        <end position="37"/>
    </location>
</feature>
<feature type="compositionally biased region" description="Basic residues" evidence="1">
    <location>
        <begin position="58"/>
        <end position="68"/>
    </location>
</feature>
<accession>A0AAE0YHG7</accession>
<protein>
    <submittedName>
        <fullName evidence="2">Uncharacterized protein</fullName>
    </submittedName>
</protein>
<keyword evidence="3" id="KW-1185">Reference proteome</keyword>
<feature type="region of interest" description="Disordered" evidence="1">
    <location>
        <begin position="13"/>
        <end position="116"/>
    </location>
</feature>
<gene>
    <name evidence="2" type="ORF">RRG08_018927</name>
</gene>
<reference evidence="2" key="1">
    <citation type="journal article" date="2023" name="G3 (Bethesda)">
        <title>A reference genome for the long-term kleptoplast-retaining sea slug Elysia crispata morphotype clarki.</title>
        <authorList>
            <person name="Eastman K.E."/>
            <person name="Pendleton A.L."/>
            <person name="Shaikh M.A."/>
            <person name="Suttiyut T."/>
            <person name="Ogas R."/>
            <person name="Tomko P."/>
            <person name="Gavelis G."/>
            <person name="Widhalm J.R."/>
            <person name="Wisecaver J.H."/>
        </authorList>
    </citation>
    <scope>NUCLEOTIDE SEQUENCE</scope>
    <source>
        <strain evidence="2">ECLA1</strain>
    </source>
</reference>
<dbReference type="Proteomes" id="UP001283361">
    <property type="component" value="Unassembled WGS sequence"/>
</dbReference>
<evidence type="ECO:0000313" key="3">
    <source>
        <dbReference type="Proteomes" id="UP001283361"/>
    </source>
</evidence>